<feature type="region of interest" description="Disordered" evidence="1">
    <location>
        <begin position="1"/>
        <end position="33"/>
    </location>
</feature>
<dbReference type="Proteomes" id="UP000294003">
    <property type="component" value="Unassembled WGS sequence"/>
</dbReference>
<sequence>MAPDSNRAVYGGQTPKKPAHTFSVQPPTKHPVDQQSLGAYRLTIFANAPGFVPLGTGQSPESVDAAHRARVVAQLNATTPGLP</sequence>
<keyword evidence="3" id="KW-1185">Reference proteome</keyword>
<name>A0ABY0GXH3_9PEZI</name>
<reference evidence="2 3" key="1">
    <citation type="submission" date="2018-06" db="EMBL/GenBank/DDBJ databases">
        <title>Complete Genomes of Monosporascus.</title>
        <authorList>
            <person name="Robinson A.J."/>
            <person name="Natvig D.O."/>
        </authorList>
    </citation>
    <scope>NUCLEOTIDE SEQUENCE [LARGE SCALE GENOMIC DNA]</scope>
    <source>
        <strain evidence="2 3">CBS 609.92</strain>
    </source>
</reference>
<evidence type="ECO:0008006" key="4">
    <source>
        <dbReference type="Google" id="ProtNLM"/>
    </source>
</evidence>
<gene>
    <name evidence="2" type="ORF">DL762_007994</name>
</gene>
<proteinExistence type="predicted"/>
<dbReference type="EMBL" id="QJNS01000314">
    <property type="protein sequence ID" value="RYO79763.1"/>
    <property type="molecule type" value="Genomic_DNA"/>
</dbReference>
<comment type="caution">
    <text evidence="2">The sequence shown here is derived from an EMBL/GenBank/DDBJ whole genome shotgun (WGS) entry which is preliminary data.</text>
</comment>
<accession>A0ABY0GXH3</accession>
<evidence type="ECO:0000256" key="1">
    <source>
        <dbReference type="SAM" id="MobiDB-lite"/>
    </source>
</evidence>
<organism evidence="2 3">
    <name type="scientific">Monosporascus cannonballus</name>
    <dbReference type="NCBI Taxonomy" id="155416"/>
    <lineage>
        <taxon>Eukaryota</taxon>
        <taxon>Fungi</taxon>
        <taxon>Dikarya</taxon>
        <taxon>Ascomycota</taxon>
        <taxon>Pezizomycotina</taxon>
        <taxon>Sordariomycetes</taxon>
        <taxon>Xylariomycetidae</taxon>
        <taxon>Xylariales</taxon>
        <taxon>Xylariales incertae sedis</taxon>
        <taxon>Monosporascus</taxon>
    </lineage>
</organism>
<evidence type="ECO:0000313" key="3">
    <source>
        <dbReference type="Proteomes" id="UP000294003"/>
    </source>
</evidence>
<evidence type="ECO:0000313" key="2">
    <source>
        <dbReference type="EMBL" id="RYO79763.1"/>
    </source>
</evidence>
<protein>
    <recommendedName>
        <fullName evidence="4">Velvet domain-containing protein</fullName>
    </recommendedName>
</protein>